<dbReference type="PANTHER" id="PTHR22599">
    <property type="entry name" value="MPS ONE BINDER KINASE ACTIVATOR-LIKE MOB"/>
    <property type="match status" value="1"/>
</dbReference>
<feature type="region of interest" description="Disordered" evidence="2">
    <location>
        <begin position="463"/>
        <end position="793"/>
    </location>
</feature>
<keyword evidence="1" id="KW-0479">Metal-binding</keyword>
<dbReference type="InterPro" id="IPR005301">
    <property type="entry name" value="MOB_kinase_act_fam"/>
</dbReference>
<comment type="caution">
    <text evidence="4">The sequence shown here is derived from an EMBL/GenBank/DDBJ whole genome shotgun (WGS) entry which is preliminary data.</text>
</comment>
<feature type="compositionally biased region" description="Polar residues" evidence="2">
    <location>
        <begin position="527"/>
        <end position="536"/>
    </location>
</feature>
<accession>A0AAD4I0F4</accession>
<dbReference type="InterPro" id="IPR002575">
    <property type="entry name" value="Aminoglycoside_PTrfase"/>
</dbReference>
<reference evidence="4" key="1">
    <citation type="submission" date="2023-02" db="EMBL/GenBank/DDBJ databases">
        <authorList>
            <person name="Palmer J.M."/>
        </authorList>
    </citation>
    <scope>NUCLEOTIDE SEQUENCE</scope>
    <source>
        <strain evidence="4">FW57</strain>
    </source>
</reference>
<dbReference type="CDD" id="cd05120">
    <property type="entry name" value="APH_ChoK_like"/>
    <property type="match status" value="1"/>
</dbReference>
<evidence type="ECO:0000259" key="3">
    <source>
        <dbReference type="Pfam" id="PF01636"/>
    </source>
</evidence>
<dbReference type="InterPro" id="IPR036703">
    <property type="entry name" value="MOB_kinase_act_sf"/>
</dbReference>
<dbReference type="Pfam" id="PF01636">
    <property type="entry name" value="APH"/>
    <property type="match status" value="1"/>
</dbReference>
<keyword evidence="1" id="KW-0862">Zinc</keyword>
<organism evidence="4 5">
    <name type="scientific">Staphylotrichum longicolle</name>
    <dbReference type="NCBI Taxonomy" id="669026"/>
    <lineage>
        <taxon>Eukaryota</taxon>
        <taxon>Fungi</taxon>
        <taxon>Dikarya</taxon>
        <taxon>Ascomycota</taxon>
        <taxon>Pezizomycotina</taxon>
        <taxon>Sordariomycetes</taxon>
        <taxon>Sordariomycetidae</taxon>
        <taxon>Sordariales</taxon>
        <taxon>Chaetomiaceae</taxon>
        <taxon>Staphylotrichum</taxon>
    </lineage>
</organism>
<feature type="compositionally biased region" description="Basic and acidic residues" evidence="2">
    <location>
        <begin position="478"/>
        <end position="487"/>
    </location>
</feature>
<proteinExistence type="predicted"/>
<feature type="binding site" evidence="1">
    <location>
        <position position="348"/>
    </location>
    <ligand>
        <name>Zn(2+)</name>
        <dbReference type="ChEBI" id="CHEBI:29105"/>
    </ligand>
</feature>
<feature type="domain" description="Aminoglycoside phosphotransferase" evidence="3">
    <location>
        <begin position="66"/>
        <end position="209"/>
    </location>
</feature>
<dbReference type="Proteomes" id="UP001197093">
    <property type="component" value="Unassembled WGS sequence"/>
</dbReference>
<dbReference type="Gene3D" id="1.20.140.30">
    <property type="entry name" value="MOB kinase activator"/>
    <property type="match status" value="1"/>
</dbReference>
<dbReference type="Gene3D" id="3.90.1200.10">
    <property type="match status" value="1"/>
</dbReference>
<feature type="compositionally biased region" description="Low complexity" evidence="2">
    <location>
        <begin position="708"/>
        <end position="721"/>
    </location>
</feature>
<dbReference type="EMBL" id="JAHCVI010000003">
    <property type="protein sequence ID" value="KAG7287898.1"/>
    <property type="molecule type" value="Genomic_DNA"/>
</dbReference>
<sequence>MSTSAESLAYWSSVLDLYDESHKIYNACEGGRDVFALGTIVVKSCHLTPDRQGRRASRDFSFGDANEVAAISLLTELSPDIRVPQIYFSGKIRGCDVLVQERIPGVALNVAWQHLSFAQKVSFKEQARDLLRKLQSLQPPPGQTTRAYLVPDPDPVQNRGLMQLERDMMFSEENTDPDLSFMHHDLNTSNIIVHNDKIVGLIDWEMAGYFGWQTSAEIQIGPKSPMMGPNAARQAAQIEQTAIDTNAKRRIHPGTKSADMAAGPPLVPLHELDSAFQLQEHLAALHYYHTSSHTAPISRDTAKLLATPPPGIDKTLWLYELCRFLIAQCNSLIVGFLFDTPPCSAATCPEMRAGEWQFLCAVHDTPKSCCAIDYCCHTLDWAANVVTNPKIFPSRFVVDAHDKNTALKNLVNVFRRLHRIFAHAWFQHRGVFWSLESQSGLYVFFKTVCDVYDLLPAENYKLPPEAEGLDSSSGAGDVEDKSTDRRHQPQHSQLGPISIAKPPSQRDGEDGDYSAMSRTNTRRHIKSSPSVGSAVTTVPEADEDESTDLSNRLGGIRISSRAEEEGESASIPVIVEHRPVAAGEQPIRPSSVIPPSETATTGSQAKPSPEPEAAKQEAEPPMLENDFAPEPELQSHHEHVPAPEPESQAEDKEAPSAVSAEEHQPTDEQHSAAAASEKSATEAEDTGTETESQATPSTATSDEASGNDAGTGPEDAGADAADPAETEEQSGESATEGEKEGESTTTASAESTEEKEAKSASEEADTGNEVTEEKAAVESKSETEGKNDAPEEK</sequence>
<dbReference type="AlphaFoldDB" id="A0AAD4I0F4"/>
<dbReference type="Pfam" id="PF03637">
    <property type="entry name" value="Mob1_phocein"/>
    <property type="match status" value="1"/>
</dbReference>
<feature type="compositionally biased region" description="Basic and acidic residues" evidence="2">
    <location>
        <begin position="752"/>
        <end position="761"/>
    </location>
</feature>
<evidence type="ECO:0000256" key="1">
    <source>
        <dbReference type="PIRSR" id="PIRSR605301-1"/>
    </source>
</evidence>
<protein>
    <recommendedName>
        <fullName evidence="3">Aminoglycoside phosphotransferase domain-containing protein</fullName>
    </recommendedName>
</protein>
<evidence type="ECO:0000313" key="5">
    <source>
        <dbReference type="Proteomes" id="UP001197093"/>
    </source>
</evidence>
<dbReference type="SMART" id="SM01388">
    <property type="entry name" value="Mob1_phocein"/>
    <property type="match status" value="1"/>
</dbReference>
<feature type="binding site" evidence="1">
    <location>
        <position position="423"/>
    </location>
    <ligand>
        <name>Zn(2+)</name>
        <dbReference type="ChEBI" id="CHEBI:29105"/>
    </ligand>
</feature>
<feature type="compositionally biased region" description="Basic and acidic residues" evidence="2">
    <location>
        <begin position="649"/>
        <end position="670"/>
    </location>
</feature>
<name>A0AAD4I0F4_9PEZI</name>
<gene>
    <name evidence="4" type="ORF">NEMBOFW57_007415</name>
</gene>
<feature type="binding site" evidence="1">
    <location>
        <position position="343"/>
    </location>
    <ligand>
        <name>Zn(2+)</name>
        <dbReference type="ChEBI" id="CHEBI:29105"/>
    </ligand>
</feature>
<evidence type="ECO:0000256" key="2">
    <source>
        <dbReference type="SAM" id="MobiDB-lite"/>
    </source>
</evidence>
<feature type="compositionally biased region" description="Polar residues" evidence="2">
    <location>
        <begin position="692"/>
        <end position="704"/>
    </location>
</feature>
<feature type="compositionally biased region" description="Basic and acidic residues" evidence="2">
    <location>
        <begin position="771"/>
        <end position="793"/>
    </location>
</feature>
<feature type="binding site" evidence="1">
    <location>
        <position position="428"/>
    </location>
    <ligand>
        <name>Zn(2+)</name>
        <dbReference type="ChEBI" id="CHEBI:29105"/>
    </ligand>
</feature>
<keyword evidence="5" id="KW-1185">Reference proteome</keyword>
<dbReference type="InterPro" id="IPR011009">
    <property type="entry name" value="Kinase-like_dom_sf"/>
</dbReference>
<dbReference type="SUPFAM" id="SSF101152">
    <property type="entry name" value="Mob1/phocein"/>
    <property type="match status" value="1"/>
</dbReference>
<evidence type="ECO:0000313" key="4">
    <source>
        <dbReference type="EMBL" id="KAG7287898.1"/>
    </source>
</evidence>
<dbReference type="SUPFAM" id="SSF56112">
    <property type="entry name" value="Protein kinase-like (PK-like)"/>
    <property type="match status" value="1"/>
</dbReference>